<organism evidence="2 3">
    <name type="scientific">Leucobacter iarius</name>
    <dbReference type="NCBI Taxonomy" id="333963"/>
    <lineage>
        <taxon>Bacteria</taxon>
        <taxon>Bacillati</taxon>
        <taxon>Actinomycetota</taxon>
        <taxon>Actinomycetes</taxon>
        <taxon>Micrococcales</taxon>
        <taxon>Microbacteriaceae</taxon>
        <taxon>Leucobacter</taxon>
    </lineage>
</organism>
<evidence type="ECO:0000313" key="3">
    <source>
        <dbReference type="Proteomes" id="UP001500851"/>
    </source>
</evidence>
<keyword evidence="1" id="KW-0812">Transmembrane</keyword>
<sequence length="205" mass="21562">MNATNRVLNRLVLLLAGAALCGTGAWLLLTVLRPGWAERPLRALDDGLGAVASGVNGWAIALPGTGRVPGALVLACLIAVVIAICAVLFIGTRGGGRIRTVLREEGPAGETSVDLSVADAMLAGPLRGRAEVISADCEAARVRRAPAMKLTIKVRRGADLSEVLRAADRATAEWDRMAGTPEIPVVLHLADLGWLDRLQARTRVR</sequence>
<dbReference type="Proteomes" id="UP001500851">
    <property type="component" value="Unassembled WGS sequence"/>
</dbReference>
<keyword evidence="3" id="KW-1185">Reference proteome</keyword>
<dbReference type="EMBL" id="BAAAOB010000006">
    <property type="protein sequence ID" value="GAA1800295.1"/>
    <property type="molecule type" value="Genomic_DNA"/>
</dbReference>
<evidence type="ECO:0008006" key="4">
    <source>
        <dbReference type="Google" id="ProtNLM"/>
    </source>
</evidence>
<keyword evidence="1" id="KW-0472">Membrane</keyword>
<proteinExistence type="predicted"/>
<reference evidence="3" key="1">
    <citation type="journal article" date="2019" name="Int. J. Syst. Evol. Microbiol.">
        <title>The Global Catalogue of Microorganisms (GCM) 10K type strain sequencing project: providing services to taxonomists for standard genome sequencing and annotation.</title>
        <authorList>
            <consortium name="The Broad Institute Genomics Platform"/>
            <consortium name="The Broad Institute Genome Sequencing Center for Infectious Disease"/>
            <person name="Wu L."/>
            <person name="Ma J."/>
        </authorList>
    </citation>
    <scope>NUCLEOTIDE SEQUENCE [LARGE SCALE GENOMIC DNA]</scope>
    <source>
        <strain evidence="3">JCM 14736</strain>
    </source>
</reference>
<feature type="transmembrane region" description="Helical" evidence="1">
    <location>
        <begin position="71"/>
        <end position="90"/>
    </location>
</feature>
<protein>
    <recommendedName>
        <fullName evidence="4">Alkaline shock response membrane anchor protein AmaP</fullName>
    </recommendedName>
</protein>
<gene>
    <name evidence="2" type="ORF">GCM10009768_31610</name>
</gene>
<name>A0ABP4Y3B4_9MICO</name>
<evidence type="ECO:0000256" key="1">
    <source>
        <dbReference type="SAM" id="Phobius"/>
    </source>
</evidence>
<evidence type="ECO:0000313" key="2">
    <source>
        <dbReference type="EMBL" id="GAA1800295.1"/>
    </source>
</evidence>
<comment type="caution">
    <text evidence="2">The sequence shown here is derived from an EMBL/GenBank/DDBJ whole genome shotgun (WGS) entry which is preliminary data.</text>
</comment>
<keyword evidence="1" id="KW-1133">Transmembrane helix</keyword>
<accession>A0ABP4Y3B4</accession>
<dbReference type="RefSeq" id="WP_344033591.1">
    <property type="nucleotide sequence ID" value="NZ_BAAAOB010000006.1"/>
</dbReference>
<feature type="transmembrane region" description="Helical" evidence="1">
    <location>
        <begin position="12"/>
        <end position="32"/>
    </location>
</feature>